<dbReference type="PROSITE" id="PS50928">
    <property type="entry name" value="ABC_TM1"/>
    <property type="match status" value="1"/>
</dbReference>
<accession>A0A329QCF3</accession>
<sequence>MATRAVMTPPARRFRLPRGLGFLLPALILVGAITVVPVVRIVMISFGDGLANYQELFQSGVFWSTLRITVEISVASTVVCLLLGYPFVYLITSFRENVARRFLLIVVTTFWISLIVRVYAWMVILGRNGLVNDALVGLGLVDEPLDLLFNRVSVIIGMVHYLLPYMILALYGGMVGIDRGLTVAAQTLGASPLQAFRRVYLPQSLPAVFAGSMLVFILATGFFVVPSLLGGPGEMTLSVYMERQTFFLNWGSATSSAVLLSAVSIVLFVSMDRLVGLDKLFGAVRR</sequence>
<keyword evidence="3 8" id="KW-0813">Transport</keyword>
<evidence type="ECO:0000256" key="2">
    <source>
        <dbReference type="ARBA" id="ARBA00007069"/>
    </source>
</evidence>
<comment type="similarity">
    <text evidence="2">Belongs to the binding-protein-dependent transport system permease family. CysTW subfamily.</text>
</comment>
<organism evidence="10 11">
    <name type="scientific">Phytoactinopolyspora halophila</name>
    <dbReference type="NCBI Taxonomy" id="1981511"/>
    <lineage>
        <taxon>Bacteria</taxon>
        <taxon>Bacillati</taxon>
        <taxon>Actinomycetota</taxon>
        <taxon>Actinomycetes</taxon>
        <taxon>Jiangellales</taxon>
        <taxon>Jiangellaceae</taxon>
        <taxon>Phytoactinopolyspora</taxon>
    </lineage>
</organism>
<comment type="subcellular location">
    <subcellularLocation>
        <location evidence="1 8">Cell membrane</location>
        <topology evidence="1 8">Multi-pass membrane protein</topology>
    </subcellularLocation>
</comment>
<keyword evidence="5 8" id="KW-0812">Transmembrane</keyword>
<dbReference type="Pfam" id="PF00528">
    <property type="entry name" value="BPD_transp_1"/>
    <property type="match status" value="1"/>
</dbReference>
<dbReference type="SUPFAM" id="SSF161098">
    <property type="entry name" value="MetI-like"/>
    <property type="match status" value="1"/>
</dbReference>
<dbReference type="AlphaFoldDB" id="A0A329QCF3"/>
<dbReference type="OrthoDB" id="6496035at2"/>
<keyword evidence="11" id="KW-1185">Reference proteome</keyword>
<feature type="transmembrane region" description="Helical" evidence="8">
    <location>
        <begin position="20"/>
        <end position="46"/>
    </location>
</feature>
<feature type="domain" description="ABC transmembrane type-1" evidence="9">
    <location>
        <begin position="66"/>
        <end position="271"/>
    </location>
</feature>
<feature type="transmembrane region" description="Helical" evidence="8">
    <location>
        <begin position="207"/>
        <end position="229"/>
    </location>
</feature>
<keyword evidence="7 8" id="KW-0472">Membrane</keyword>
<keyword evidence="4" id="KW-1003">Cell membrane</keyword>
<dbReference type="Gene3D" id="1.10.3720.10">
    <property type="entry name" value="MetI-like"/>
    <property type="match status" value="1"/>
</dbReference>
<feature type="transmembrane region" description="Helical" evidence="8">
    <location>
        <begin position="148"/>
        <end position="171"/>
    </location>
</feature>
<evidence type="ECO:0000259" key="9">
    <source>
        <dbReference type="PROSITE" id="PS50928"/>
    </source>
</evidence>
<evidence type="ECO:0000256" key="4">
    <source>
        <dbReference type="ARBA" id="ARBA00022475"/>
    </source>
</evidence>
<dbReference type="GO" id="GO:0005886">
    <property type="term" value="C:plasma membrane"/>
    <property type="evidence" value="ECO:0007669"/>
    <property type="project" value="UniProtKB-SubCell"/>
</dbReference>
<evidence type="ECO:0000256" key="5">
    <source>
        <dbReference type="ARBA" id="ARBA00022692"/>
    </source>
</evidence>
<evidence type="ECO:0000256" key="6">
    <source>
        <dbReference type="ARBA" id="ARBA00022989"/>
    </source>
</evidence>
<protein>
    <submittedName>
        <fullName evidence="10">ABC transporter permease</fullName>
    </submittedName>
</protein>
<evidence type="ECO:0000256" key="7">
    <source>
        <dbReference type="ARBA" id="ARBA00023136"/>
    </source>
</evidence>
<evidence type="ECO:0000313" key="11">
    <source>
        <dbReference type="Proteomes" id="UP000250462"/>
    </source>
</evidence>
<dbReference type="PANTHER" id="PTHR42929">
    <property type="entry name" value="INNER MEMBRANE ABC TRANSPORTER PERMEASE PROTEIN YDCU-RELATED-RELATED"/>
    <property type="match status" value="1"/>
</dbReference>
<feature type="transmembrane region" description="Helical" evidence="8">
    <location>
        <begin position="102"/>
        <end position="124"/>
    </location>
</feature>
<feature type="transmembrane region" description="Helical" evidence="8">
    <location>
        <begin position="66"/>
        <end position="90"/>
    </location>
</feature>
<reference evidence="10 11" key="1">
    <citation type="submission" date="2018-06" db="EMBL/GenBank/DDBJ databases">
        <title>Phytoactinopolyspora halophila sp. nov., a novel halophilic actinomycete isolated from a saline soil in China.</title>
        <authorList>
            <person name="Tang S.-K."/>
        </authorList>
    </citation>
    <scope>NUCLEOTIDE SEQUENCE [LARGE SCALE GENOMIC DNA]</scope>
    <source>
        <strain evidence="10 11">YIM 96934</strain>
    </source>
</reference>
<evidence type="ECO:0000256" key="8">
    <source>
        <dbReference type="RuleBase" id="RU363032"/>
    </source>
</evidence>
<dbReference type="InterPro" id="IPR035906">
    <property type="entry name" value="MetI-like_sf"/>
</dbReference>
<keyword evidence="6 8" id="KW-1133">Transmembrane helix</keyword>
<dbReference type="InterPro" id="IPR000515">
    <property type="entry name" value="MetI-like"/>
</dbReference>
<evidence type="ECO:0000256" key="3">
    <source>
        <dbReference type="ARBA" id="ARBA00022448"/>
    </source>
</evidence>
<dbReference type="EMBL" id="QMIG01000030">
    <property type="protein sequence ID" value="RAW10063.1"/>
    <property type="molecule type" value="Genomic_DNA"/>
</dbReference>
<dbReference type="GO" id="GO:0055085">
    <property type="term" value="P:transmembrane transport"/>
    <property type="evidence" value="ECO:0007669"/>
    <property type="project" value="InterPro"/>
</dbReference>
<proteinExistence type="inferred from homology"/>
<feature type="transmembrane region" description="Helical" evidence="8">
    <location>
        <begin position="249"/>
        <end position="269"/>
    </location>
</feature>
<evidence type="ECO:0000256" key="1">
    <source>
        <dbReference type="ARBA" id="ARBA00004651"/>
    </source>
</evidence>
<dbReference type="PANTHER" id="PTHR42929:SF5">
    <property type="entry name" value="ABC TRANSPORTER PERMEASE PROTEIN"/>
    <property type="match status" value="1"/>
</dbReference>
<gene>
    <name evidence="10" type="ORF">DPM12_19555</name>
</gene>
<dbReference type="CDD" id="cd06261">
    <property type="entry name" value="TM_PBP2"/>
    <property type="match status" value="1"/>
</dbReference>
<dbReference type="Proteomes" id="UP000250462">
    <property type="component" value="Unassembled WGS sequence"/>
</dbReference>
<evidence type="ECO:0000313" key="10">
    <source>
        <dbReference type="EMBL" id="RAW10063.1"/>
    </source>
</evidence>
<comment type="caution">
    <text evidence="10">The sequence shown here is derived from an EMBL/GenBank/DDBJ whole genome shotgun (WGS) entry which is preliminary data.</text>
</comment>
<dbReference type="RefSeq" id="WP_112260045.1">
    <property type="nucleotide sequence ID" value="NZ_QMIG01000030.1"/>
</dbReference>
<name>A0A329QCF3_9ACTN</name>